<evidence type="ECO:0000313" key="10">
    <source>
        <dbReference type="Proteomes" id="UP000621540"/>
    </source>
</evidence>
<sequence length="345" mass="37940">MKTTKTAFGTTPENQTVSLFRLENASGAYVEIMDYGCRIMSICVPDKKGNLTDVALGLEDLDTYLKDDASLGAIVGRFANRIANGRFSLNGKDYQLAINNGPNHLHGGPTGYGQRVWDGRFSDNKLIFTRTSPAGEEGYPGTLNLTITYGWSEDNELSISYEATTDADTILNLTNHAYFNLNGHGSGTVLNHELRIDADSITELNKDQVPTGNYIPVDGTPFDFRELKEIGKDIEAENEQLKIGGTYDHNFVLNGTGLREAAVLQSKESGIRMTCFTDQPGLQLYSACYTLHQKGKGGIDYAPFSSVCLETQHFPNGINIDHFPSVVLKAGETFKSQTMYHFSVM</sequence>
<evidence type="ECO:0000313" key="9">
    <source>
        <dbReference type="EMBL" id="MBC5754707.1"/>
    </source>
</evidence>
<evidence type="ECO:0000256" key="8">
    <source>
        <dbReference type="PIRNR" id="PIRNR005096"/>
    </source>
</evidence>
<dbReference type="InterPro" id="IPR047215">
    <property type="entry name" value="Galactose_mutarotase-like"/>
</dbReference>
<dbReference type="EC" id="5.1.3.3" evidence="4 8"/>
<dbReference type="Proteomes" id="UP000621540">
    <property type="component" value="Unassembled WGS sequence"/>
</dbReference>
<dbReference type="InterPro" id="IPR014718">
    <property type="entry name" value="GH-type_carb-bd"/>
</dbReference>
<comment type="similarity">
    <text evidence="3 8">Belongs to the aldose epimerase family.</text>
</comment>
<dbReference type="InterPro" id="IPR008183">
    <property type="entry name" value="Aldose_1/G6P_1-epimerase"/>
</dbReference>
<proteinExistence type="inferred from homology"/>
<dbReference type="EMBL" id="JACOQH010000010">
    <property type="protein sequence ID" value="MBC5754707.1"/>
    <property type="molecule type" value="Genomic_DNA"/>
</dbReference>
<dbReference type="PROSITE" id="PS00545">
    <property type="entry name" value="ALDOSE_1_EPIMERASE"/>
    <property type="match status" value="1"/>
</dbReference>
<evidence type="ECO:0000256" key="7">
    <source>
        <dbReference type="ARBA" id="ARBA00023277"/>
    </source>
</evidence>
<accession>A0ABR7ICP1</accession>
<dbReference type="SUPFAM" id="SSF74650">
    <property type="entry name" value="Galactose mutarotase-like"/>
    <property type="match status" value="1"/>
</dbReference>
<dbReference type="PANTHER" id="PTHR10091">
    <property type="entry name" value="ALDOSE-1-EPIMERASE"/>
    <property type="match status" value="1"/>
</dbReference>
<evidence type="ECO:0000256" key="4">
    <source>
        <dbReference type="ARBA" id="ARBA00013185"/>
    </source>
</evidence>
<dbReference type="CDD" id="cd09019">
    <property type="entry name" value="galactose_mutarotase_like"/>
    <property type="match status" value="1"/>
</dbReference>
<dbReference type="PIRSF" id="PIRSF005096">
    <property type="entry name" value="GALM"/>
    <property type="match status" value="1"/>
</dbReference>
<evidence type="ECO:0000256" key="3">
    <source>
        <dbReference type="ARBA" id="ARBA00006206"/>
    </source>
</evidence>
<keyword evidence="6 8" id="KW-0413">Isomerase</keyword>
<evidence type="ECO:0000256" key="6">
    <source>
        <dbReference type="ARBA" id="ARBA00023235"/>
    </source>
</evidence>
<evidence type="ECO:0000256" key="2">
    <source>
        <dbReference type="ARBA" id="ARBA00005028"/>
    </source>
</evidence>
<keyword evidence="10" id="KW-1185">Reference proteome</keyword>
<dbReference type="InterPro" id="IPR018052">
    <property type="entry name" value="Ald1_epimerase_CS"/>
</dbReference>
<dbReference type="Gene3D" id="2.70.98.10">
    <property type="match status" value="1"/>
</dbReference>
<name>A0ABR7ICP1_9FIRM</name>
<dbReference type="NCBIfam" id="NF008277">
    <property type="entry name" value="PRK11055.1"/>
    <property type="match status" value="1"/>
</dbReference>
<evidence type="ECO:0000256" key="5">
    <source>
        <dbReference type="ARBA" id="ARBA00014165"/>
    </source>
</evidence>
<dbReference type="InterPro" id="IPR011013">
    <property type="entry name" value="Gal_mutarotase_sf_dom"/>
</dbReference>
<comment type="catalytic activity">
    <reaction evidence="1 8">
        <text>alpha-D-glucose = beta-D-glucose</text>
        <dbReference type="Rhea" id="RHEA:10264"/>
        <dbReference type="ChEBI" id="CHEBI:15903"/>
        <dbReference type="ChEBI" id="CHEBI:17925"/>
        <dbReference type="EC" id="5.1.3.3"/>
    </reaction>
</comment>
<keyword evidence="7 8" id="KW-0119">Carbohydrate metabolism</keyword>
<dbReference type="Pfam" id="PF01263">
    <property type="entry name" value="Aldose_epim"/>
    <property type="match status" value="1"/>
</dbReference>
<comment type="pathway">
    <text evidence="2 8">Carbohydrate metabolism; hexose metabolism.</text>
</comment>
<organism evidence="9 10">
    <name type="scientific">Roseburia yibonii</name>
    <dbReference type="NCBI Taxonomy" id="2763063"/>
    <lineage>
        <taxon>Bacteria</taxon>
        <taxon>Bacillati</taxon>
        <taxon>Bacillota</taxon>
        <taxon>Clostridia</taxon>
        <taxon>Lachnospirales</taxon>
        <taxon>Lachnospiraceae</taxon>
        <taxon>Roseburia</taxon>
    </lineage>
</organism>
<comment type="caution">
    <text evidence="9">The sequence shown here is derived from an EMBL/GenBank/DDBJ whole genome shotgun (WGS) entry which is preliminary data.</text>
</comment>
<protein>
    <recommendedName>
        <fullName evidence="5 8">Aldose 1-epimerase</fullName>
        <ecNumber evidence="4 8">5.1.3.3</ecNumber>
    </recommendedName>
</protein>
<dbReference type="InterPro" id="IPR015443">
    <property type="entry name" value="Aldose_1-epimerase"/>
</dbReference>
<evidence type="ECO:0000256" key="1">
    <source>
        <dbReference type="ARBA" id="ARBA00001614"/>
    </source>
</evidence>
<reference evidence="9 10" key="1">
    <citation type="submission" date="2020-08" db="EMBL/GenBank/DDBJ databases">
        <title>Genome public.</title>
        <authorList>
            <person name="Liu C."/>
            <person name="Sun Q."/>
        </authorList>
    </citation>
    <scope>NUCLEOTIDE SEQUENCE [LARGE SCALE GENOMIC DNA]</scope>
    <source>
        <strain evidence="9 10">BX0805</strain>
    </source>
</reference>
<dbReference type="RefSeq" id="WP_147619150.1">
    <property type="nucleotide sequence ID" value="NZ_JACOQH010000010.1"/>
</dbReference>
<dbReference type="PANTHER" id="PTHR10091:SF0">
    <property type="entry name" value="GALACTOSE MUTAROTASE"/>
    <property type="match status" value="1"/>
</dbReference>
<gene>
    <name evidence="9" type="ORF">H8Z76_11940</name>
</gene>